<comment type="subunit">
    <text evidence="7">Forms oligomers.</text>
</comment>
<evidence type="ECO:0000313" key="9">
    <source>
        <dbReference type="EMBL" id="BDE07939.1"/>
    </source>
</evidence>
<dbReference type="GO" id="GO:2000143">
    <property type="term" value="P:negative regulation of DNA-templated transcription initiation"/>
    <property type="evidence" value="ECO:0007669"/>
    <property type="project" value="TreeGrafter"/>
</dbReference>
<dbReference type="InterPro" id="IPR007159">
    <property type="entry name" value="SpoVT-AbrB_dom"/>
</dbReference>
<gene>
    <name evidence="7 9" type="primary">mraZ</name>
    <name evidence="9" type="ORF">WPS_32150</name>
</gene>
<dbReference type="InterPro" id="IPR035642">
    <property type="entry name" value="MraZ_N"/>
</dbReference>
<protein>
    <recommendedName>
        <fullName evidence="1 7">Transcriptional regulator MraZ</fullName>
    </recommendedName>
</protein>
<sequence>MFTGSAEHSLDDKGRLVVPSRFRERLGAGFYLSIDEPDGCLVLYPAATWNDVCAKLQAAPVKDARFRTFVRRLFAHTEEVSCDPQGRVGVPAALRTWAGIGKDVVSIGSMTRVEVWAKERYDRHVADPTELPDFTSELGLF</sequence>
<keyword evidence="4 7" id="KW-0805">Transcription regulation</keyword>
<dbReference type="NCBIfam" id="TIGR00242">
    <property type="entry name" value="division/cell wall cluster transcriptional repressor MraZ"/>
    <property type="match status" value="1"/>
</dbReference>
<reference evidence="9 10" key="1">
    <citation type="journal article" date="2022" name="ISME Commun">
        <title>Vulcanimicrobium alpinus gen. nov. sp. nov., the first cultivated representative of the candidate phylum 'Eremiobacterota', is a metabolically versatile aerobic anoxygenic phototroph.</title>
        <authorList>
            <person name="Yabe S."/>
            <person name="Muto K."/>
            <person name="Abe K."/>
            <person name="Yokota A."/>
            <person name="Staudigel H."/>
            <person name="Tebo B.M."/>
        </authorList>
    </citation>
    <scope>NUCLEOTIDE SEQUENCE [LARGE SCALE GENOMIC DNA]</scope>
    <source>
        <strain evidence="9 10">WC8-2</strain>
    </source>
</reference>
<dbReference type="PANTHER" id="PTHR34701">
    <property type="entry name" value="TRANSCRIPTIONAL REGULATOR MRAZ"/>
    <property type="match status" value="1"/>
</dbReference>
<evidence type="ECO:0000256" key="5">
    <source>
        <dbReference type="ARBA" id="ARBA00023125"/>
    </source>
</evidence>
<accession>A0AAN1XYY2</accession>
<evidence type="ECO:0000256" key="3">
    <source>
        <dbReference type="ARBA" id="ARBA00022737"/>
    </source>
</evidence>
<dbReference type="HAMAP" id="MF_01008">
    <property type="entry name" value="MraZ"/>
    <property type="match status" value="1"/>
</dbReference>
<evidence type="ECO:0000256" key="7">
    <source>
        <dbReference type="HAMAP-Rule" id="MF_01008"/>
    </source>
</evidence>
<proteinExistence type="inferred from homology"/>
<keyword evidence="6 7" id="KW-0804">Transcription</keyword>
<evidence type="ECO:0000256" key="4">
    <source>
        <dbReference type="ARBA" id="ARBA00023015"/>
    </source>
</evidence>
<dbReference type="GO" id="GO:0005737">
    <property type="term" value="C:cytoplasm"/>
    <property type="evidence" value="ECO:0007669"/>
    <property type="project" value="UniProtKB-UniRule"/>
</dbReference>
<evidence type="ECO:0000259" key="8">
    <source>
        <dbReference type="PROSITE" id="PS51740"/>
    </source>
</evidence>
<dbReference type="GO" id="GO:0009295">
    <property type="term" value="C:nucleoid"/>
    <property type="evidence" value="ECO:0007669"/>
    <property type="project" value="UniProtKB-SubCell"/>
</dbReference>
<name>A0AAN1XYY2_UNVUL</name>
<evidence type="ECO:0000313" key="10">
    <source>
        <dbReference type="Proteomes" id="UP001317532"/>
    </source>
</evidence>
<dbReference type="Pfam" id="PF02381">
    <property type="entry name" value="MraZ"/>
    <property type="match status" value="2"/>
</dbReference>
<dbReference type="KEGG" id="vab:WPS_32150"/>
<organism evidence="9 10">
    <name type="scientific">Vulcanimicrobium alpinum</name>
    <dbReference type="NCBI Taxonomy" id="3016050"/>
    <lineage>
        <taxon>Bacteria</taxon>
        <taxon>Bacillati</taxon>
        <taxon>Vulcanimicrobiota</taxon>
        <taxon>Vulcanimicrobiia</taxon>
        <taxon>Vulcanimicrobiales</taxon>
        <taxon>Vulcanimicrobiaceae</taxon>
        <taxon>Vulcanimicrobium</taxon>
    </lineage>
</organism>
<dbReference type="PROSITE" id="PS51740">
    <property type="entry name" value="SPOVT_ABRB"/>
    <property type="match status" value="2"/>
</dbReference>
<dbReference type="GO" id="GO:0000976">
    <property type="term" value="F:transcription cis-regulatory region binding"/>
    <property type="evidence" value="ECO:0007669"/>
    <property type="project" value="TreeGrafter"/>
</dbReference>
<comment type="subcellular location">
    <subcellularLocation>
        <location evidence="7">Cytoplasm</location>
        <location evidence="7">Nucleoid</location>
    </subcellularLocation>
</comment>
<dbReference type="Proteomes" id="UP001317532">
    <property type="component" value="Chromosome"/>
</dbReference>
<dbReference type="GO" id="GO:0003700">
    <property type="term" value="F:DNA-binding transcription factor activity"/>
    <property type="evidence" value="ECO:0007669"/>
    <property type="project" value="UniProtKB-UniRule"/>
</dbReference>
<keyword evidence="3" id="KW-0677">Repeat</keyword>
<keyword evidence="2 7" id="KW-0963">Cytoplasm</keyword>
<evidence type="ECO:0000256" key="2">
    <source>
        <dbReference type="ARBA" id="ARBA00022490"/>
    </source>
</evidence>
<dbReference type="InterPro" id="IPR037914">
    <property type="entry name" value="SpoVT-AbrB_sf"/>
</dbReference>
<keyword evidence="10" id="KW-1185">Reference proteome</keyword>
<dbReference type="EMBL" id="AP025523">
    <property type="protein sequence ID" value="BDE07939.1"/>
    <property type="molecule type" value="Genomic_DNA"/>
</dbReference>
<feature type="domain" description="SpoVT-AbrB" evidence="8">
    <location>
        <begin position="77"/>
        <end position="120"/>
    </location>
</feature>
<evidence type="ECO:0000256" key="1">
    <source>
        <dbReference type="ARBA" id="ARBA00013860"/>
    </source>
</evidence>
<evidence type="ECO:0000256" key="6">
    <source>
        <dbReference type="ARBA" id="ARBA00023163"/>
    </source>
</evidence>
<dbReference type="InterPro" id="IPR035644">
    <property type="entry name" value="MraZ_C"/>
</dbReference>
<feature type="domain" description="SpoVT-AbrB" evidence="8">
    <location>
        <begin position="5"/>
        <end position="48"/>
    </location>
</feature>
<comment type="similarity">
    <text evidence="7">Belongs to the MraZ family.</text>
</comment>
<dbReference type="CDD" id="cd16321">
    <property type="entry name" value="MraZ_C"/>
    <property type="match status" value="1"/>
</dbReference>
<dbReference type="Gene3D" id="3.40.1550.20">
    <property type="entry name" value="Transcriptional regulator MraZ domain"/>
    <property type="match status" value="1"/>
</dbReference>
<keyword evidence="5 7" id="KW-0238">DNA-binding</keyword>
<dbReference type="AlphaFoldDB" id="A0AAN1XYY2"/>
<dbReference type="CDD" id="cd16320">
    <property type="entry name" value="MraZ_N"/>
    <property type="match status" value="1"/>
</dbReference>
<dbReference type="InterPro" id="IPR020603">
    <property type="entry name" value="MraZ_dom"/>
</dbReference>
<dbReference type="PANTHER" id="PTHR34701:SF1">
    <property type="entry name" value="TRANSCRIPTIONAL REGULATOR MRAZ"/>
    <property type="match status" value="1"/>
</dbReference>
<dbReference type="SUPFAM" id="SSF89447">
    <property type="entry name" value="AbrB/MazE/MraZ-like"/>
    <property type="match status" value="1"/>
</dbReference>
<dbReference type="InterPro" id="IPR038619">
    <property type="entry name" value="MraZ_sf"/>
</dbReference>
<dbReference type="InterPro" id="IPR003444">
    <property type="entry name" value="MraZ"/>
</dbReference>